<evidence type="ECO:0000313" key="8">
    <source>
        <dbReference type="EMBL" id="PIZ95023.1"/>
    </source>
</evidence>
<dbReference type="GO" id="GO:0006629">
    <property type="term" value="P:lipid metabolic process"/>
    <property type="evidence" value="ECO:0007669"/>
    <property type="project" value="TreeGrafter"/>
</dbReference>
<evidence type="ECO:0000256" key="1">
    <source>
        <dbReference type="ARBA" id="ARBA00004127"/>
    </source>
</evidence>
<dbReference type="EMBL" id="PFPK01000022">
    <property type="protein sequence ID" value="PIZ95023.1"/>
    <property type="molecule type" value="Genomic_DNA"/>
</dbReference>
<dbReference type="AlphaFoldDB" id="A0A2M7V8B5"/>
<evidence type="ECO:0000256" key="7">
    <source>
        <dbReference type="SAM" id="Phobius"/>
    </source>
</evidence>
<feature type="transmembrane region" description="Helical" evidence="7">
    <location>
        <begin position="350"/>
        <end position="368"/>
    </location>
</feature>
<dbReference type="InterPro" id="IPR012430">
    <property type="entry name" value="TMEM43_fam"/>
</dbReference>
<comment type="subcellular location">
    <subcellularLocation>
        <location evidence="1">Endomembrane system</location>
        <topology evidence="1">Multi-pass membrane protein</topology>
    </subcellularLocation>
    <subcellularLocation>
        <location evidence="2">Endoplasmic reticulum membrane</location>
    </subcellularLocation>
</comment>
<feature type="transmembrane region" description="Helical" evidence="7">
    <location>
        <begin position="324"/>
        <end position="343"/>
    </location>
</feature>
<evidence type="ECO:0000256" key="3">
    <source>
        <dbReference type="ARBA" id="ARBA00022692"/>
    </source>
</evidence>
<protein>
    <submittedName>
        <fullName evidence="8">Uncharacterized protein</fullName>
    </submittedName>
</protein>
<evidence type="ECO:0000256" key="5">
    <source>
        <dbReference type="ARBA" id="ARBA00022989"/>
    </source>
</evidence>
<dbReference type="GO" id="GO:0012505">
    <property type="term" value="C:endomembrane system"/>
    <property type="evidence" value="ECO:0007669"/>
    <property type="project" value="UniProtKB-SubCell"/>
</dbReference>
<feature type="transmembrane region" description="Helical" evidence="7">
    <location>
        <begin position="20"/>
        <end position="41"/>
    </location>
</feature>
<name>A0A2M7V8B5_9BACT</name>
<evidence type="ECO:0000256" key="4">
    <source>
        <dbReference type="ARBA" id="ARBA00022824"/>
    </source>
</evidence>
<dbReference type="PANTHER" id="PTHR13416">
    <property type="match status" value="1"/>
</dbReference>
<gene>
    <name evidence="8" type="ORF">COX81_01860</name>
</gene>
<proteinExistence type="predicted"/>
<reference evidence="9" key="1">
    <citation type="submission" date="2017-09" db="EMBL/GenBank/DDBJ databases">
        <title>Depth-based differentiation of microbial function through sediment-hosted aquifers and enrichment of novel symbionts in the deep terrestrial subsurface.</title>
        <authorList>
            <person name="Probst A.J."/>
            <person name="Ladd B."/>
            <person name="Jarett J.K."/>
            <person name="Geller-Mcgrath D.E."/>
            <person name="Sieber C.M.K."/>
            <person name="Emerson J.B."/>
            <person name="Anantharaman K."/>
            <person name="Thomas B.C."/>
            <person name="Malmstrom R."/>
            <person name="Stieglmeier M."/>
            <person name="Klingl A."/>
            <person name="Woyke T."/>
            <person name="Ryan C.M."/>
            <person name="Banfield J.F."/>
        </authorList>
    </citation>
    <scope>NUCLEOTIDE SEQUENCE [LARGE SCALE GENOMIC DNA]</scope>
</reference>
<evidence type="ECO:0000313" key="9">
    <source>
        <dbReference type="Proteomes" id="UP000228568"/>
    </source>
</evidence>
<feature type="transmembrane region" description="Helical" evidence="7">
    <location>
        <begin position="283"/>
        <end position="304"/>
    </location>
</feature>
<accession>A0A2M7V8B5</accession>
<comment type="caution">
    <text evidence="8">The sequence shown here is derived from an EMBL/GenBank/DDBJ whole genome shotgun (WGS) entry which is preliminary data.</text>
</comment>
<dbReference type="PANTHER" id="PTHR13416:SF2">
    <property type="entry name" value="TRANSMEMBRANE PROTEIN 43"/>
    <property type="match status" value="1"/>
</dbReference>
<sequence length="376" mass="40625">MSPDTFTETTKIGFGSSIGGSFKGIFFGLLLFLASFVVIYMNEGRVDKSEIAKNAVQVNASVLESHDDLQGALVAAIGIFKTDDLIGDGEYLVSGNYLAVSRNVETYTWVEKVTSKTEDKLGGSQEVTKTYNYVKEWTSSPADSGSFKIPAEHENKITSIKSISTKAPNGMLGVYKVDMKALSLPGSAALPLNTKNVQLPTYGEIVNGKYIYIGDSSMNDPVVGDVRISYSVTESDRETTVFAKLNGDKLGPYLDKKTDKTLYEARRTGLEESVTAMHGEYRVWLWALRVIGFLMMWMGLASILGPISVLLSVIPALGSIGGSITRGVTFIIALVLSIVVILISMLFHNLLVLILLGVAGVGAAVWFVKGKMGKSK</sequence>
<evidence type="ECO:0000256" key="2">
    <source>
        <dbReference type="ARBA" id="ARBA00004586"/>
    </source>
</evidence>
<dbReference type="GO" id="GO:0071763">
    <property type="term" value="P:nuclear membrane organization"/>
    <property type="evidence" value="ECO:0007669"/>
    <property type="project" value="TreeGrafter"/>
</dbReference>
<organism evidence="8 9">
    <name type="scientific">Candidatus Magasanikbacteria bacterium CG_4_10_14_0_2_um_filter_37_12</name>
    <dbReference type="NCBI Taxonomy" id="1974637"/>
    <lineage>
        <taxon>Bacteria</taxon>
        <taxon>Candidatus Magasanikiibacteriota</taxon>
    </lineage>
</organism>
<keyword evidence="5 7" id="KW-1133">Transmembrane helix</keyword>
<keyword evidence="3 7" id="KW-0812">Transmembrane</keyword>
<dbReference type="Proteomes" id="UP000228568">
    <property type="component" value="Unassembled WGS sequence"/>
</dbReference>
<keyword evidence="4" id="KW-0256">Endoplasmic reticulum</keyword>
<keyword evidence="6 7" id="KW-0472">Membrane</keyword>
<dbReference type="Pfam" id="PF07787">
    <property type="entry name" value="TMEM43"/>
    <property type="match status" value="1"/>
</dbReference>
<evidence type="ECO:0000256" key="6">
    <source>
        <dbReference type="ARBA" id="ARBA00023136"/>
    </source>
</evidence>